<sequence length="89" mass="9965">MRATNPLAPGTKLRILFEDDSPTVILISTRGSVRLAPVPCPFYVNHLSNPEVESSSLSHPNPKLKIANRCKKMLVRVDRAVVAMENYYE</sequence>
<proteinExistence type="predicted"/>
<dbReference type="Proteomes" id="UP001189624">
    <property type="component" value="Chromosome 9"/>
</dbReference>
<gene>
    <name evidence="1" type="ORF">AYBTSS11_LOCUS26166</name>
</gene>
<evidence type="ECO:0000313" key="1">
    <source>
        <dbReference type="EMBL" id="CAJ1974095.1"/>
    </source>
</evidence>
<name>A0AA86W0K3_9FABA</name>
<accession>A0AA86W0K3</accession>
<dbReference type="EMBL" id="OY731406">
    <property type="protein sequence ID" value="CAJ1974095.1"/>
    <property type="molecule type" value="Genomic_DNA"/>
</dbReference>
<dbReference type="Gramene" id="rna-AYBTSS11_LOCUS26166">
    <property type="protein sequence ID" value="CAJ1974095.1"/>
    <property type="gene ID" value="gene-AYBTSS11_LOCUS26166"/>
</dbReference>
<protein>
    <submittedName>
        <fullName evidence="1">Uncharacterized protein</fullName>
    </submittedName>
</protein>
<reference evidence="1" key="1">
    <citation type="submission" date="2023-10" db="EMBL/GenBank/DDBJ databases">
        <authorList>
            <person name="Domelevo Entfellner J.-B."/>
        </authorList>
    </citation>
    <scope>NUCLEOTIDE SEQUENCE</scope>
</reference>
<dbReference type="AlphaFoldDB" id="A0AA86W0K3"/>
<organism evidence="1 2">
    <name type="scientific">Sphenostylis stenocarpa</name>
    <dbReference type="NCBI Taxonomy" id="92480"/>
    <lineage>
        <taxon>Eukaryota</taxon>
        <taxon>Viridiplantae</taxon>
        <taxon>Streptophyta</taxon>
        <taxon>Embryophyta</taxon>
        <taxon>Tracheophyta</taxon>
        <taxon>Spermatophyta</taxon>
        <taxon>Magnoliopsida</taxon>
        <taxon>eudicotyledons</taxon>
        <taxon>Gunneridae</taxon>
        <taxon>Pentapetalae</taxon>
        <taxon>rosids</taxon>
        <taxon>fabids</taxon>
        <taxon>Fabales</taxon>
        <taxon>Fabaceae</taxon>
        <taxon>Papilionoideae</taxon>
        <taxon>50 kb inversion clade</taxon>
        <taxon>NPAAA clade</taxon>
        <taxon>indigoferoid/millettioid clade</taxon>
        <taxon>Phaseoleae</taxon>
        <taxon>Sphenostylis</taxon>
    </lineage>
</organism>
<evidence type="ECO:0000313" key="2">
    <source>
        <dbReference type="Proteomes" id="UP001189624"/>
    </source>
</evidence>
<keyword evidence="2" id="KW-1185">Reference proteome</keyword>